<reference evidence="6" key="2">
    <citation type="submission" date="2015-01" db="EMBL/GenBank/DDBJ databases">
        <title>Evolutionary Origins and Diversification of the Mycorrhizal Mutualists.</title>
        <authorList>
            <consortium name="DOE Joint Genome Institute"/>
            <consortium name="Mycorrhizal Genomics Consortium"/>
            <person name="Kohler A."/>
            <person name="Kuo A."/>
            <person name="Nagy L.G."/>
            <person name="Floudas D."/>
            <person name="Copeland A."/>
            <person name="Barry K.W."/>
            <person name="Cichocki N."/>
            <person name="Veneault-Fourrey C."/>
            <person name="LaButti K."/>
            <person name="Lindquist E.A."/>
            <person name="Lipzen A."/>
            <person name="Lundell T."/>
            <person name="Morin E."/>
            <person name="Murat C."/>
            <person name="Riley R."/>
            <person name="Ohm R."/>
            <person name="Sun H."/>
            <person name="Tunlid A."/>
            <person name="Henrissat B."/>
            <person name="Grigoriev I.V."/>
            <person name="Hibbett D.S."/>
            <person name="Martin F."/>
        </authorList>
    </citation>
    <scope>NUCLEOTIDE SEQUENCE [LARGE SCALE GENOMIC DNA]</scope>
    <source>
        <strain evidence="6">MUT 4182</strain>
    </source>
</reference>
<dbReference type="Gene3D" id="1.25.10.10">
    <property type="entry name" value="Leucine-rich Repeat Variant"/>
    <property type="match status" value="1"/>
</dbReference>
<gene>
    <name evidence="5" type="ORF">M407DRAFT_82079</name>
</gene>
<sequence length="361" mass="39358">VIDAGAIPRLIILSASPNADVADNAVWALGNVLGDSSRLRDRVEEEGGVATLAKLVDRREPGVEKVQRTAVWAIFCYLNPRPSRKLPIKKVLPCLARYIQETPVNEANMESIEYAVQALDRIRQHHLQRTGTDFIATGVVPRLVKLLADSSSSIALQKQALRCLGYVVSGSDDDTDVAVDAGLLPGLLVPLESKNQDLCQLALLNASNVALGSHSQVYALLDSGLLKPVVRVLMDDQESTRCRREACWTISNLAKKVSGDAKVAQAFIEGRCVEALSAALLIPDRQVKGRAVCGITNVLEWKPPQGSEADESPITILRRASGPQNLRAVRDSRDVQDENIKRECQGLLTQYFPDCSRPARV</sequence>
<feature type="repeat" description="ARM" evidence="4">
    <location>
        <begin position="138"/>
        <end position="182"/>
    </location>
</feature>
<dbReference type="InterPro" id="IPR016024">
    <property type="entry name" value="ARM-type_fold"/>
</dbReference>
<keyword evidence="2" id="KW-0813">Transport</keyword>
<protein>
    <recommendedName>
        <fullName evidence="7">Armadillo repeat-containing protein 8</fullName>
    </recommendedName>
</protein>
<feature type="non-terminal residue" evidence="5">
    <location>
        <position position="1"/>
    </location>
</feature>
<evidence type="ECO:0000256" key="2">
    <source>
        <dbReference type="ARBA" id="ARBA00022448"/>
    </source>
</evidence>
<evidence type="ECO:0000256" key="1">
    <source>
        <dbReference type="ARBA" id="ARBA00010394"/>
    </source>
</evidence>
<dbReference type="HOGENOM" id="CLU_018084_7_0_1"/>
<evidence type="ECO:0000256" key="4">
    <source>
        <dbReference type="PROSITE-ProRule" id="PRU00259"/>
    </source>
</evidence>
<dbReference type="EMBL" id="KN823195">
    <property type="protein sequence ID" value="KIO19962.1"/>
    <property type="molecule type" value="Genomic_DNA"/>
</dbReference>
<dbReference type="InterPro" id="IPR011989">
    <property type="entry name" value="ARM-like"/>
</dbReference>
<evidence type="ECO:0000313" key="6">
    <source>
        <dbReference type="Proteomes" id="UP000054248"/>
    </source>
</evidence>
<comment type="similarity">
    <text evidence="1">Belongs to the importin alpha family.</text>
</comment>
<evidence type="ECO:0000256" key="3">
    <source>
        <dbReference type="ARBA" id="ARBA00022927"/>
    </source>
</evidence>
<dbReference type="OrthoDB" id="3172230at2759"/>
<dbReference type="PROSITE" id="PS50176">
    <property type="entry name" value="ARM_REPEAT"/>
    <property type="match status" value="1"/>
</dbReference>
<dbReference type="SMART" id="SM00185">
    <property type="entry name" value="ARM"/>
    <property type="match status" value="5"/>
</dbReference>
<dbReference type="PANTHER" id="PTHR23316">
    <property type="entry name" value="IMPORTIN ALPHA"/>
    <property type="match status" value="1"/>
</dbReference>
<dbReference type="Pfam" id="PF00514">
    <property type="entry name" value="Arm"/>
    <property type="match status" value="3"/>
</dbReference>
<name>A0A0C3LEU1_9AGAM</name>
<dbReference type="SUPFAM" id="SSF48371">
    <property type="entry name" value="ARM repeat"/>
    <property type="match status" value="1"/>
</dbReference>
<dbReference type="GO" id="GO:0015031">
    <property type="term" value="P:protein transport"/>
    <property type="evidence" value="ECO:0007669"/>
    <property type="project" value="UniProtKB-KW"/>
</dbReference>
<organism evidence="5 6">
    <name type="scientific">Tulasnella calospora MUT 4182</name>
    <dbReference type="NCBI Taxonomy" id="1051891"/>
    <lineage>
        <taxon>Eukaryota</taxon>
        <taxon>Fungi</taxon>
        <taxon>Dikarya</taxon>
        <taxon>Basidiomycota</taxon>
        <taxon>Agaricomycotina</taxon>
        <taxon>Agaricomycetes</taxon>
        <taxon>Cantharellales</taxon>
        <taxon>Tulasnellaceae</taxon>
        <taxon>Tulasnella</taxon>
    </lineage>
</organism>
<evidence type="ECO:0000313" key="5">
    <source>
        <dbReference type="EMBL" id="KIO19962.1"/>
    </source>
</evidence>
<keyword evidence="6" id="KW-1185">Reference proteome</keyword>
<dbReference type="Proteomes" id="UP000054248">
    <property type="component" value="Unassembled WGS sequence"/>
</dbReference>
<dbReference type="InterPro" id="IPR000225">
    <property type="entry name" value="Armadillo"/>
</dbReference>
<dbReference type="AlphaFoldDB" id="A0A0C3LEU1"/>
<evidence type="ECO:0008006" key="7">
    <source>
        <dbReference type="Google" id="ProtNLM"/>
    </source>
</evidence>
<proteinExistence type="inferred from homology"/>
<accession>A0A0C3LEU1</accession>
<reference evidence="5 6" key="1">
    <citation type="submission" date="2014-04" db="EMBL/GenBank/DDBJ databases">
        <authorList>
            <consortium name="DOE Joint Genome Institute"/>
            <person name="Kuo A."/>
            <person name="Girlanda M."/>
            <person name="Perotto S."/>
            <person name="Kohler A."/>
            <person name="Nagy L.G."/>
            <person name="Floudas D."/>
            <person name="Copeland A."/>
            <person name="Barry K.W."/>
            <person name="Cichocki N."/>
            <person name="Veneault-Fourrey C."/>
            <person name="LaButti K."/>
            <person name="Lindquist E.A."/>
            <person name="Lipzen A."/>
            <person name="Lundell T."/>
            <person name="Morin E."/>
            <person name="Murat C."/>
            <person name="Sun H."/>
            <person name="Tunlid A."/>
            <person name="Henrissat B."/>
            <person name="Grigoriev I.V."/>
            <person name="Hibbett D.S."/>
            <person name="Martin F."/>
            <person name="Nordberg H.P."/>
            <person name="Cantor M.N."/>
            <person name="Hua S.X."/>
        </authorList>
    </citation>
    <scope>NUCLEOTIDE SEQUENCE [LARGE SCALE GENOMIC DNA]</scope>
    <source>
        <strain evidence="5 6">MUT 4182</strain>
    </source>
</reference>
<keyword evidence="3" id="KW-0653">Protein transport</keyword>
<dbReference type="STRING" id="1051891.A0A0C3LEU1"/>